<evidence type="ECO:0000256" key="1">
    <source>
        <dbReference type="PROSITE-ProRule" id="PRU00024"/>
    </source>
</evidence>
<keyword evidence="4" id="KW-1185">Reference proteome</keyword>
<dbReference type="PANTHER" id="PTHR25462:SF296">
    <property type="entry name" value="MEIOTIC P26, ISOFORM F"/>
    <property type="match status" value="1"/>
</dbReference>
<reference evidence="3 4" key="1">
    <citation type="journal article" date="2016" name="PLoS ONE">
        <title>A First Insight into the Genome of the Filter-Feeder Mussel Mytilus galloprovincialis.</title>
        <authorList>
            <person name="Murgarella M."/>
            <person name="Puiu D."/>
            <person name="Novoa B."/>
            <person name="Figueras A."/>
            <person name="Posada D."/>
            <person name="Canchaya C."/>
        </authorList>
    </citation>
    <scope>NUCLEOTIDE SEQUENCE [LARGE SCALE GENOMIC DNA]</scope>
    <source>
        <tissue evidence="3">Muscle</tissue>
    </source>
</reference>
<organism evidence="3 4">
    <name type="scientific">Mytilus galloprovincialis</name>
    <name type="common">Mediterranean mussel</name>
    <dbReference type="NCBI Taxonomy" id="29158"/>
    <lineage>
        <taxon>Eukaryota</taxon>
        <taxon>Metazoa</taxon>
        <taxon>Spiralia</taxon>
        <taxon>Lophotrochozoa</taxon>
        <taxon>Mollusca</taxon>
        <taxon>Bivalvia</taxon>
        <taxon>Autobranchia</taxon>
        <taxon>Pteriomorphia</taxon>
        <taxon>Mytilida</taxon>
        <taxon>Mytiloidea</taxon>
        <taxon>Mytilidae</taxon>
        <taxon>Mytilinae</taxon>
        <taxon>Mytilus</taxon>
    </lineage>
</organism>
<dbReference type="Proteomes" id="UP000266721">
    <property type="component" value="Unassembled WGS sequence"/>
</dbReference>
<gene>
    <name evidence="3" type="ORF">AM593_01602</name>
</gene>
<keyword evidence="1" id="KW-0863">Zinc-finger</keyword>
<dbReference type="InterPro" id="IPR047153">
    <property type="entry name" value="TRIM45/56/19-like"/>
</dbReference>
<dbReference type="GO" id="GO:0008270">
    <property type="term" value="F:zinc ion binding"/>
    <property type="evidence" value="ECO:0007669"/>
    <property type="project" value="UniProtKB-KW"/>
</dbReference>
<dbReference type="PROSITE" id="PS50119">
    <property type="entry name" value="ZF_BBOX"/>
    <property type="match status" value="1"/>
</dbReference>
<feature type="non-terminal residue" evidence="3">
    <location>
        <position position="1"/>
    </location>
</feature>
<dbReference type="AlphaFoldDB" id="A0A3L5TVF6"/>
<dbReference type="Gene3D" id="3.30.160.60">
    <property type="entry name" value="Classic Zinc Finger"/>
    <property type="match status" value="1"/>
</dbReference>
<evidence type="ECO:0000313" key="3">
    <source>
        <dbReference type="EMBL" id="OPL33645.1"/>
    </source>
</evidence>
<dbReference type="GO" id="GO:0061630">
    <property type="term" value="F:ubiquitin protein ligase activity"/>
    <property type="evidence" value="ECO:0007669"/>
    <property type="project" value="TreeGrafter"/>
</dbReference>
<evidence type="ECO:0000259" key="2">
    <source>
        <dbReference type="PROSITE" id="PS50119"/>
    </source>
</evidence>
<accession>A0A3L5TVF6</accession>
<dbReference type="Pfam" id="PF22586">
    <property type="entry name" value="ANCHR-like_BBOX"/>
    <property type="match status" value="1"/>
</dbReference>
<keyword evidence="1" id="KW-0479">Metal-binding</keyword>
<comment type="caution">
    <text evidence="3">The sequence shown here is derived from an EMBL/GenBank/DDBJ whole genome shotgun (WGS) entry which is preliminary data.</text>
</comment>
<sequence>MNKTAADTSPYVAYYAPKEKVMASNWNVCGVCELRNTSKQSVIWCSDCEEGLCDNCKDHHSLSKGSRNHGTVTIAEYQKVPSNVIQIAQSCKKHDQKYQIICKTHDCPCCKRCVVEDHNKCEDLKDIDDVIKGIKSSNVFQDIEKTMNELTSEDVPYYLMEG</sequence>
<dbReference type="PANTHER" id="PTHR25462">
    <property type="entry name" value="BONUS, ISOFORM C-RELATED"/>
    <property type="match status" value="1"/>
</dbReference>
<dbReference type="CDD" id="cd19757">
    <property type="entry name" value="Bbox1"/>
    <property type="match status" value="1"/>
</dbReference>
<dbReference type="InterPro" id="IPR000315">
    <property type="entry name" value="Znf_B-box"/>
</dbReference>
<name>A0A3L5TVF6_MYTGA</name>
<feature type="domain" description="B box-type" evidence="2">
    <location>
        <begin position="24"/>
        <end position="74"/>
    </location>
</feature>
<dbReference type="EMBL" id="KV582073">
    <property type="protein sequence ID" value="OPL33645.1"/>
    <property type="molecule type" value="Genomic_DNA"/>
</dbReference>
<evidence type="ECO:0000313" key="4">
    <source>
        <dbReference type="Proteomes" id="UP000266721"/>
    </source>
</evidence>
<keyword evidence="1" id="KW-0862">Zinc</keyword>
<proteinExistence type="predicted"/>
<protein>
    <recommendedName>
        <fullName evidence="2">B box-type domain-containing protein</fullName>
    </recommendedName>
</protein>